<feature type="transmembrane region" description="Helical" evidence="1">
    <location>
        <begin position="81"/>
        <end position="101"/>
    </location>
</feature>
<keyword evidence="1" id="KW-1133">Transmembrane helix</keyword>
<evidence type="ECO:0000256" key="1">
    <source>
        <dbReference type="SAM" id="Phobius"/>
    </source>
</evidence>
<dbReference type="AlphaFoldDB" id="A0AAE3AR84"/>
<reference evidence="2" key="1">
    <citation type="submission" date="2021-10" db="EMBL/GenBank/DDBJ databases">
        <title>Anaerobic single-cell dispensing facilitates the cultivation of human gut bacteria.</title>
        <authorList>
            <person name="Afrizal A."/>
        </authorList>
    </citation>
    <scope>NUCLEOTIDE SEQUENCE</scope>
    <source>
        <strain evidence="2">CLA-AA-H274</strain>
    </source>
</reference>
<keyword evidence="1" id="KW-0472">Membrane</keyword>
<comment type="caution">
    <text evidence="2">The sequence shown here is derived from an EMBL/GenBank/DDBJ whole genome shotgun (WGS) entry which is preliminary data.</text>
</comment>
<evidence type="ECO:0000313" key="3">
    <source>
        <dbReference type="Proteomes" id="UP001198962"/>
    </source>
</evidence>
<keyword evidence="3" id="KW-1185">Reference proteome</keyword>
<name>A0AAE3AR84_9FIRM</name>
<dbReference type="RefSeq" id="WP_308451106.1">
    <property type="nucleotide sequence ID" value="NZ_JAJEPU010000014.1"/>
</dbReference>
<sequence length="149" mass="17558">MLNEDKIKLMAGISFFEKREGKHICPANRYFMSDYISSRMLHAFFSYTFCYFLVVVIWMLYSMESLLDTASLDLVMKHVRSACVFYVIGLVGYLAIAVHVAKSRYEYARRGMKVYVAKLRRLEKRYEFQSRTKELTKEGSRHDDATTRT</sequence>
<gene>
    <name evidence="2" type="ORF">LKD32_06240</name>
</gene>
<keyword evidence="1" id="KW-0812">Transmembrane</keyword>
<organism evidence="2 3">
    <name type="scientific">Brotaphodocola catenula</name>
    <dbReference type="NCBI Taxonomy" id="2885361"/>
    <lineage>
        <taxon>Bacteria</taxon>
        <taxon>Bacillati</taxon>
        <taxon>Bacillota</taxon>
        <taxon>Clostridia</taxon>
        <taxon>Lachnospirales</taxon>
        <taxon>Lachnospiraceae</taxon>
        <taxon>Brotaphodocola</taxon>
    </lineage>
</organism>
<evidence type="ECO:0000313" key="2">
    <source>
        <dbReference type="EMBL" id="MCC2164482.1"/>
    </source>
</evidence>
<feature type="transmembrane region" description="Helical" evidence="1">
    <location>
        <begin position="41"/>
        <end position="61"/>
    </location>
</feature>
<accession>A0AAE3AR84</accession>
<protein>
    <submittedName>
        <fullName evidence="2">Uncharacterized protein</fullName>
    </submittedName>
</protein>
<dbReference type="EMBL" id="JAJEPU010000014">
    <property type="protein sequence ID" value="MCC2164482.1"/>
    <property type="molecule type" value="Genomic_DNA"/>
</dbReference>
<dbReference type="Proteomes" id="UP001198962">
    <property type="component" value="Unassembled WGS sequence"/>
</dbReference>
<proteinExistence type="predicted"/>